<organism evidence="1 2">
    <name type="scientific">Corynebacterium efficiens (strain DSM 44549 / YS-314 / AJ 12310 / JCM 11189 / NBRC 100395)</name>
    <dbReference type="NCBI Taxonomy" id="196164"/>
    <lineage>
        <taxon>Bacteria</taxon>
        <taxon>Bacillati</taxon>
        <taxon>Actinomycetota</taxon>
        <taxon>Actinomycetes</taxon>
        <taxon>Mycobacteriales</taxon>
        <taxon>Corynebacteriaceae</taxon>
        <taxon>Corynebacterium</taxon>
    </lineage>
</organism>
<proteinExistence type="predicted"/>
<protein>
    <submittedName>
        <fullName evidence="1">Uncharacterized protein</fullName>
    </submittedName>
</protein>
<name>Q8FSU4_COREF</name>
<sequence>MESFYSLLHTQKTALTIVSTMLSTAVDNFSENHLSTGYLRTCGNSSSPRKLFLPAFLLFHSPGYNGD</sequence>
<evidence type="ECO:0000313" key="1">
    <source>
        <dbReference type="EMBL" id="BAC19760.1"/>
    </source>
</evidence>
<dbReference type="Proteomes" id="UP000001409">
    <property type="component" value="Chromosome"/>
</dbReference>
<dbReference type="HOGENOM" id="CLU_2805148_0_0_11"/>
<reference evidence="1 2" key="1">
    <citation type="journal article" date="2003" name="Genome Res.">
        <title>Comparative complete genome sequence analysis of the amino acid replacements responsible for the thermostability of Corynebacterium efficiens.</title>
        <authorList>
            <person name="Nishio Y."/>
            <person name="Nakamura Y."/>
            <person name="Kawarabayasi Y."/>
            <person name="Usuda Y."/>
            <person name="Kimura E."/>
            <person name="Sugimoto S."/>
            <person name="Matsui K."/>
            <person name="Yamagishi A."/>
            <person name="Kikuchi H."/>
            <person name="Ikeo K."/>
            <person name="Gojobori T."/>
        </authorList>
    </citation>
    <scope>NUCLEOTIDE SEQUENCE [LARGE SCALE GENOMIC DNA]</scope>
    <source>
        <strain evidence="2">DSM 44549 / YS-314 / AJ 12310 / JCM 11189 / NBRC 100395</strain>
    </source>
</reference>
<dbReference type="AlphaFoldDB" id="Q8FSU4"/>
<dbReference type="STRING" id="196164.gene:10743400"/>
<evidence type="ECO:0000313" key="2">
    <source>
        <dbReference type="Proteomes" id="UP000001409"/>
    </source>
</evidence>
<dbReference type="KEGG" id="cef:CE2950"/>
<dbReference type="EMBL" id="BA000035">
    <property type="protein sequence ID" value="BAC19760.1"/>
    <property type="molecule type" value="Genomic_DNA"/>
</dbReference>
<accession>Q8FSU4</accession>
<keyword evidence="2" id="KW-1185">Reference proteome</keyword>